<dbReference type="InterPro" id="IPR029787">
    <property type="entry name" value="Nucleotide_cyclase"/>
</dbReference>
<feature type="coiled-coil region" evidence="1">
    <location>
        <begin position="132"/>
        <end position="174"/>
    </location>
</feature>
<dbReference type="InterPro" id="IPR000700">
    <property type="entry name" value="PAS-assoc_C"/>
</dbReference>
<keyword evidence="4" id="KW-0548">Nucleotidyltransferase</keyword>
<reference evidence="4 5" key="1">
    <citation type="submission" date="2023-08" db="EMBL/GenBank/DDBJ databases">
        <title>Whole-genome sequencing of halo(alkali)philic microorganisms from hypersaline lakes.</title>
        <authorList>
            <person name="Sorokin D.Y."/>
            <person name="Abbas B."/>
            <person name="Merkel A.Y."/>
        </authorList>
    </citation>
    <scope>NUCLEOTIDE SEQUENCE [LARGE SCALE GENOMIC DNA]</scope>
    <source>
        <strain evidence="4 5">AB-CW4</strain>
    </source>
</reference>
<dbReference type="EMBL" id="JAVDDT010000005">
    <property type="protein sequence ID" value="MDQ2069967.1"/>
    <property type="molecule type" value="Genomic_DNA"/>
</dbReference>
<proteinExistence type="predicted"/>
<dbReference type="GO" id="GO:0052621">
    <property type="term" value="F:diguanylate cyclase activity"/>
    <property type="evidence" value="ECO:0007669"/>
    <property type="project" value="UniProtKB-EC"/>
</dbReference>
<keyword evidence="5" id="KW-1185">Reference proteome</keyword>
<keyword evidence="1" id="KW-0175">Coiled coil</keyword>
<evidence type="ECO:0000256" key="1">
    <source>
        <dbReference type="SAM" id="Coils"/>
    </source>
</evidence>
<dbReference type="SUPFAM" id="SSF55073">
    <property type="entry name" value="Nucleotide cyclase"/>
    <property type="match status" value="1"/>
</dbReference>
<dbReference type="Pfam" id="PF00990">
    <property type="entry name" value="GGDEF"/>
    <property type="match status" value="1"/>
</dbReference>
<dbReference type="CDD" id="cd01949">
    <property type="entry name" value="GGDEF"/>
    <property type="match status" value="1"/>
</dbReference>
<dbReference type="PROSITE" id="PS50887">
    <property type="entry name" value="GGDEF"/>
    <property type="match status" value="1"/>
</dbReference>
<dbReference type="Pfam" id="PF08448">
    <property type="entry name" value="PAS_4"/>
    <property type="match status" value="1"/>
</dbReference>
<name>A0ABU0W7H2_9GAMM</name>
<organism evidence="4 5">
    <name type="scientific">Natronospira bacteriovora</name>
    <dbReference type="NCBI Taxonomy" id="3069753"/>
    <lineage>
        <taxon>Bacteria</taxon>
        <taxon>Pseudomonadati</taxon>
        <taxon>Pseudomonadota</taxon>
        <taxon>Gammaproteobacteria</taxon>
        <taxon>Natronospirales</taxon>
        <taxon>Natronospiraceae</taxon>
        <taxon>Natronospira</taxon>
    </lineage>
</organism>
<keyword evidence="4" id="KW-0808">Transferase</keyword>
<dbReference type="Proteomes" id="UP001239019">
    <property type="component" value="Unassembled WGS sequence"/>
</dbReference>
<dbReference type="InterPro" id="IPR000160">
    <property type="entry name" value="GGDEF_dom"/>
</dbReference>
<evidence type="ECO:0000313" key="5">
    <source>
        <dbReference type="Proteomes" id="UP001239019"/>
    </source>
</evidence>
<dbReference type="Gene3D" id="3.30.450.20">
    <property type="entry name" value="PAS domain"/>
    <property type="match status" value="1"/>
</dbReference>
<protein>
    <submittedName>
        <fullName evidence="4">Diguanylate cyclase</fullName>
        <ecNumber evidence="4">2.7.7.65</ecNumber>
    </submittedName>
</protein>
<dbReference type="EC" id="2.7.7.65" evidence="4"/>
<dbReference type="NCBIfam" id="TIGR00254">
    <property type="entry name" value="GGDEF"/>
    <property type="match status" value="1"/>
</dbReference>
<dbReference type="Gene3D" id="3.30.70.270">
    <property type="match status" value="1"/>
</dbReference>
<evidence type="ECO:0000313" key="4">
    <source>
        <dbReference type="EMBL" id="MDQ2069967.1"/>
    </source>
</evidence>
<feature type="domain" description="GGDEF" evidence="3">
    <location>
        <begin position="205"/>
        <end position="338"/>
    </location>
</feature>
<evidence type="ECO:0000259" key="3">
    <source>
        <dbReference type="PROSITE" id="PS50887"/>
    </source>
</evidence>
<sequence length="342" mass="38204">MTESLDNSTGMLQHRGPGRPGVLEALWDVYPDNLFLIRVESSGSFIVEAVNPVLRERFGMPRAAIEGKTIEAIHGPEMAAEIVARYRECLLVGAPIEYEEPSRSPLSEGEVFETILMPLRDRDGHISHLLGISRAITRLRRAEQVLRQDNRELEHRLSRKREELDQLRDSLRRRALRDEVTGCYTRTIFLEMMGRELERAKAEGRRLGLLIIDLDDLPALTRHFGSSARDAMVSTVVTVLRESVSEMELLGRCDSGEFLLLHERDEAGSEALAEELCAQVRSLTPVWQGRPIELSLSIGMAMLKPGAVSSVEQLSEIAMKRLEQVRASGSGGWLSEPVAAQG</sequence>
<dbReference type="RefSeq" id="WP_306728467.1">
    <property type="nucleotide sequence ID" value="NZ_JAVDDT010000005.1"/>
</dbReference>
<dbReference type="InterPro" id="IPR013656">
    <property type="entry name" value="PAS_4"/>
</dbReference>
<dbReference type="SMART" id="SM00267">
    <property type="entry name" value="GGDEF"/>
    <property type="match status" value="1"/>
</dbReference>
<gene>
    <name evidence="4" type="ORF">RBH19_08780</name>
</gene>
<dbReference type="InterPro" id="IPR043128">
    <property type="entry name" value="Rev_trsase/Diguanyl_cyclase"/>
</dbReference>
<accession>A0ABU0W7H2</accession>
<dbReference type="SUPFAM" id="SSF55785">
    <property type="entry name" value="PYP-like sensor domain (PAS domain)"/>
    <property type="match status" value="1"/>
</dbReference>
<dbReference type="PROSITE" id="PS50113">
    <property type="entry name" value="PAC"/>
    <property type="match status" value="1"/>
</dbReference>
<evidence type="ECO:0000259" key="2">
    <source>
        <dbReference type="PROSITE" id="PS50113"/>
    </source>
</evidence>
<dbReference type="InterPro" id="IPR035965">
    <property type="entry name" value="PAS-like_dom_sf"/>
</dbReference>
<dbReference type="InterPro" id="IPR052155">
    <property type="entry name" value="Biofilm_reg_signaling"/>
</dbReference>
<feature type="domain" description="PAC" evidence="2">
    <location>
        <begin position="94"/>
        <end position="148"/>
    </location>
</feature>
<dbReference type="PANTHER" id="PTHR44757:SF2">
    <property type="entry name" value="BIOFILM ARCHITECTURE MAINTENANCE PROTEIN MBAA"/>
    <property type="match status" value="1"/>
</dbReference>
<comment type="caution">
    <text evidence="4">The sequence shown here is derived from an EMBL/GenBank/DDBJ whole genome shotgun (WGS) entry which is preliminary data.</text>
</comment>
<dbReference type="PANTHER" id="PTHR44757">
    <property type="entry name" value="DIGUANYLATE CYCLASE DGCP"/>
    <property type="match status" value="1"/>
</dbReference>